<evidence type="ECO:0000313" key="6">
    <source>
        <dbReference type="EMBL" id="MFB9753515.1"/>
    </source>
</evidence>
<dbReference type="InterPro" id="IPR012341">
    <property type="entry name" value="6hp_glycosidase-like_sf"/>
</dbReference>
<dbReference type="RefSeq" id="WP_344901183.1">
    <property type="nucleotide sequence ID" value="NZ_BAAAYO010000001.1"/>
</dbReference>
<dbReference type="Gene3D" id="2.60.120.260">
    <property type="entry name" value="Galactose-binding domain-like"/>
    <property type="match status" value="3"/>
</dbReference>
<dbReference type="InterPro" id="IPR048653">
    <property type="entry name" value="RhaB_D2"/>
</dbReference>
<dbReference type="Pfam" id="PF21557">
    <property type="entry name" value="RhaB_D2"/>
    <property type="match status" value="1"/>
</dbReference>
<feature type="domain" description="Alpha-L-rhamnosidase concanavalin-like" evidence="1">
    <location>
        <begin position="445"/>
        <end position="522"/>
    </location>
</feature>
<evidence type="ECO:0000259" key="2">
    <source>
        <dbReference type="Pfam" id="PF08531"/>
    </source>
</evidence>
<dbReference type="Pfam" id="PF17390">
    <property type="entry name" value="Bac_rhamnosid_C"/>
    <property type="match status" value="1"/>
</dbReference>
<dbReference type="InterPro" id="IPR008979">
    <property type="entry name" value="Galactose-bd-like_sf"/>
</dbReference>
<dbReference type="InterPro" id="IPR035398">
    <property type="entry name" value="Bac_rhamnosid_C"/>
</dbReference>
<evidence type="ECO:0000259" key="1">
    <source>
        <dbReference type="Pfam" id="PF05592"/>
    </source>
</evidence>
<dbReference type="InterPro" id="IPR035396">
    <property type="entry name" value="Bac_rhamnosid6H"/>
</dbReference>
<dbReference type="GO" id="GO:0016787">
    <property type="term" value="F:hydrolase activity"/>
    <property type="evidence" value="ECO:0007669"/>
    <property type="project" value="UniProtKB-KW"/>
</dbReference>
<keyword evidence="7" id="KW-1185">Reference proteome</keyword>
<keyword evidence="6" id="KW-0378">Hydrolase</keyword>
<dbReference type="Pfam" id="PF05592">
    <property type="entry name" value="Bac_rhamnosid"/>
    <property type="match status" value="1"/>
</dbReference>
<reference evidence="6 7" key="1">
    <citation type="submission" date="2024-09" db="EMBL/GenBank/DDBJ databases">
        <authorList>
            <person name="Sun Q."/>
            <person name="Mori K."/>
        </authorList>
    </citation>
    <scope>NUCLEOTIDE SEQUENCE [LARGE SCALE GENOMIC DNA]</scope>
    <source>
        <strain evidence="6 7">JCM 12520</strain>
    </source>
</reference>
<dbReference type="EMBL" id="JBHMAG010000012">
    <property type="protein sequence ID" value="MFB9753515.1"/>
    <property type="molecule type" value="Genomic_DNA"/>
</dbReference>
<dbReference type="SUPFAM" id="SSF49785">
    <property type="entry name" value="Galactose-binding domain-like"/>
    <property type="match status" value="1"/>
</dbReference>
<name>A0ABV5VZG8_9BACL</name>
<dbReference type="InterPro" id="IPR008928">
    <property type="entry name" value="6-hairpin_glycosidase_sf"/>
</dbReference>
<dbReference type="PANTHER" id="PTHR34987:SF2">
    <property type="entry name" value="B, PUTATIVE (AFU_ORTHOLOGUE AFUA_7G05040)-RELATED"/>
    <property type="match status" value="1"/>
</dbReference>
<dbReference type="PANTHER" id="PTHR34987">
    <property type="entry name" value="C, PUTATIVE (AFU_ORTHOLOGUE AFUA_3G02880)-RELATED"/>
    <property type="match status" value="1"/>
</dbReference>
<gene>
    <name evidence="6" type="ORF">ACFFNY_18265</name>
</gene>
<dbReference type="InterPro" id="IPR008902">
    <property type="entry name" value="Rhamnosid_concanavalin"/>
</dbReference>
<evidence type="ECO:0000259" key="5">
    <source>
        <dbReference type="Pfam" id="PF21557"/>
    </source>
</evidence>
<dbReference type="Pfam" id="PF17389">
    <property type="entry name" value="Bac_rhamnosid6H"/>
    <property type="match status" value="1"/>
</dbReference>
<comment type="caution">
    <text evidence="6">The sequence shown here is derived from an EMBL/GenBank/DDBJ whole genome shotgun (WGS) entry which is preliminary data.</text>
</comment>
<evidence type="ECO:0000259" key="3">
    <source>
        <dbReference type="Pfam" id="PF17389"/>
    </source>
</evidence>
<dbReference type="Gene3D" id="2.60.420.10">
    <property type="entry name" value="Maltose phosphorylase, domain 3"/>
    <property type="match status" value="1"/>
</dbReference>
<dbReference type="Gene3D" id="1.50.10.10">
    <property type="match status" value="1"/>
</dbReference>
<dbReference type="SUPFAM" id="SSF48208">
    <property type="entry name" value="Six-hairpin glycosidases"/>
    <property type="match status" value="1"/>
</dbReference>
<dbReference type="Pfam" id="PF08531">
    <property type="entry name" value="Bac_rhamnosid_N"/>
    <property type="match status" value="1"/>
</dbReference>
<accession>A0ABV5VZG8</accession>
<evidence type="ECO:0000313" key="7">
    <source>
        <dbReference type="Proteomes" id="UP001589619"/>
    </source>
</evidence>
<protein>
    <submittedName>
        <fullName evidence="6">Family 78 glycoside hydrolase catalytic domain</fullName>
    </submittedName>
</protein>
<sequence>MNPKKWSAEWVWGDGEASPRNAWRCFRHTFALPYNGDGGEASAKLHISADSRYVLFVNGRQVGRGPVRSWPAEQFYDTHEVGPYLHKGADNTIAVLVLHFGLSNFYYIRGQGGLLAELELETAGGTAVAAATGAHWRTIVHGAWQPNAPRMSCQQGFAEIYDARRWDEAWTSPGFDDNGWDAAIRVGAVGEGPWKTLVERDIPFLTEEKLYPKRIESLRRVKAPAWTAAIDIRTAMLPDSVNHANHVQYAGYLVSLLVVREPGKLTLGTPSGGRMQNVWLDGKPLTDPYGVAPERYYDVELERGDYVLQIDVSATDHGAAWHFAADGSAKFEFRSPLDGAGASATPFLVVGPFASAVNIDELGIVPIDRQQPDFVRARGIASVGELTSFAEWTRPLEAALYTEQDAFGASVWQPEADKYAIPQQLERALSATPEPAVLPLFEHGDCELVIDFGQEESGYIGFEVEAEAGVVLDLYGIEYLKGDYRQHTYGLDNTIRYVSRGGRQRFLSPVRRGFRYLIVTARGATQPVKLYETYINRSTYPVTDAGRFECSEPLLNEIWNISRHTTRLCMEDTFVDCPAYEQVFWVGDSRNEALVNYYVFGSLDIVKRCLNLVPGSKEMTPLYVNQVPSGWHSVIPNWTFFWVIACAEYAEHTADAAFAKHIWPAARYTLEHYLAKRDESGLMNIKGWNLLDWAPIDQPREGIVTHQNMFLVQALRKAVELAAAAGASSEESAGLAAAAASLEEAINAHLWSEEQQAYLDCIHADGRRSAIFSMQTQVVAYLCGIAHEGRKERIESYLIEPPTGFVQIGSPFMSFFYYEALALSGRYDRMLDDIRARFGQMIEHGATTCWEMYPNFKENRANPDQLTRSHCHAWSAAPGYFLGESVLGVKRAAPGWSRAVVEPNPCGLKWARGGVPLPAGGHIEVEWRVDGDVMNLQVSAPEGVELDIRGPEGLRLTTKTSVLNVL</sequence>
<dbReference type="InterPro" id="IPR013737">
    <property type="entry name" value="Bac_rhamnosid_N"/>
</dbReference>
<feature type="domain" description="Bacterial alpha-L-rhamnosidase N-terminal" evidence="2">
    <location>
        <begin position="41"/>
        <end position="185"/>
    </location>
</feature>
<dbReference type="Proteomes" id="UP001589619">
    <property type="component" value="Unassembled WGS sequence"/>
</dbReference>
<organism evidence="6 7">
    <name type="scientific">Paenibacillus hodogayensis</name>
    <dbReference type="NCBI Taxonomy" id="279208"/>
    <lineage>
        <taxon>Bacteria</taxon>
        <taxon>Bacillati</taxon>
        <taxon>Bacillota</taxon>
        <taxon>Bacilli</taxon>
        <taxon>Bacillales</taxon>
        <taxon>Paenibacillaceae</taxon>
        <taxon>Paenibacillus</taxon>
    </lineage>
</organism>
<evidence type="ECO:0000259" key="4">
    <source>
        <dbReference type="Pfam" id="PF17390"/>
    </source>
</evidence>
<feature type="domain" description="Alpha-L-rhamnosidase six-hairpin glycosidase" evidence="3">
    <location>
        <begin position="544"/>
        <end position="886"/>
    </location>
</feature>
<feature type="domain" description="Alpha-L-rhamnosidase" evidence="5">
    <location>
        <begin position="226"/>
        <end position="397"/>
    </location>
</feature>
<feature type="domain" description="Alpha-L-rhamnosidase C-terminal" evidence="4">
    <location>
        <begin position="888"/>
        <end position="948"/>
    </location>
</feature>
<proteinExistence type="predicted"/>